<evidence type="ECO:0000313" key="1">
    <source>
        <dbReference type="EMBL" id="KAI8423904.1"/>
    </source>
</evidence>
<reference evidence="1 2" key="1">
    <citation type="journal article" date="2022" name="Genome Biol. Evol.">
        <title>The Spruce Budworm Genome: Reconstructing the Evolutionary History of Antifreeze Proteins.</title>
        <authorList>
            <person name="Beliveau C."/>
            <person name="Gagne P."/>
            <person name="Picq S."/>
            <person name="Vernygora O."/>
            <person name="Keeling C.I."/>
            <person name="Pinkney K."/>
            <person name="Doucet D."/>
            <person name="Wen F."/>
            <person name="Johnston J.S."/>
            <person name="Maaroufi H."/>
            <person name="Boyle B."/>
            <person name="Laroche J."/>
            <person name="Dewar K."/>
            <person name="Juretic N."/>
            <person name="Blackburn G."/>
            <person name="Nisole A."/>
            <person name="Brunet B."/>
            <person name="Brandao M."/>
            <person name="Lumley L."/>
            <person name="Duan J."/>
            <person name="Quan G."/>
            <person name="Lucarotti C.J."/>
            <person name="Roe A.D."/>
            <person name="Sperling F.A.H."/>
            <person name="Levesque R.C."/>
            <person name="Cusson M."/>
        </authorList>
    </citation>
    <scope>NUCLEOTIDE SEQUENCE [LARGE SCALE GENOMIC DNA]</scope>
    <source>
        <strain evidence="1">Glfc:IPQL:Cfum</strain>
    </source>
</reference>
<sequence length="248" mass="28168">MRRDRATATLAYGVGRQMISLAEGMPNEEVFPFNRLEMGWTKGGALHMEGKELSTALQYLPSQGLPALLSELRAFQQDLHRPPPLQRDVIVTNGAQHGIYQTLDLLLDQGDRYCSRSIPTLGCMLLIPEDEHGLVPETLDAVLSDRLSRGLRMPRLIYLVPTANNPTGTTLPAHRRRQIYDLACKYDFLILEDDPYMFLNFDDEHLRLTFSKIALKDMDLAARTLADIIKEEQSRSLQKQPQRLATQH</sequence>
<protein>
    <submittedName>
        <fullName evidence="1">Uncharacterized protein</fullName>
    </submittedName>
</protein>
<dbReference type="EMBL" id="CM046122">
    <property type="protein sequence ID" value="KAI8423904.1"/>
    <property type="molecule type" value="Genomic_DNA"/>
</dbReference>
<accession>A0ACC0JIH5</accession>
<evidence type="ECO:0000313" key="2">
    <source>
        <dbReference type="Proteomes" id="UP001064048"/>
    </source>
</evidence>
<keyword evidence="2" id="KW-1185">Reference proteome</keyword>
<proteinExistence type="predicted"/>
<comment type="caution">
    <text evidence="1">The sequence shown here is derived from an EMBL/GenBank/DDBJ whole genome shotgun (WGS) entry which is preliminary data.</text>
</comment>
<name>A0ACC0JIH5_CHOFU</name>
<organism evidence="1 2">
    <name type="scientific">Choristoneura fumiferana</name>
    <name type="common">Spruce budworm moth</name>
    <name type="synonym">Archips fumiferana</name>
    <dbReference type="NCBI Taxonomy" id="7141"/>
    <lineage>
        <taxon>Eukaryota</taxon>
        <taxon>Metazoa</taxon>
        <taxon>Ecdysozoa</taxon>
        <taxon>Arthropoda</taxon>
        <taxon>Hexapoda</taxon>
        <taxon>Insecta</taxon>
        <taxon>Pterygota</taxon>
        <taxon>Neoptera</taxon>
        <taxon>Endopterygota</taxon>
        <taxon>Lepidoptera</taxon>
        <taxon>Glossata</taxon>
        <taxon>Ditrysia</taxon>
        <taxon>Tortricoidea</taxon>
        <taxon>Tortricidae</taxon>
        <taxon>Tortricinae</taxon>
        <taxon>Choristoneura</taxon>
    </lineage>
</organism>
<dbReference type="Proteomes" id="UP001064048">
    <property type="component" value="Chromosome 22"/>
</dbReference>
<gene>
    <name evidence="1" type="ORF">MSG28_012901</name>
</gene>